<evidence type="ECO:0000256" key="1">
    <source>
        <dbReference type="SAM" id="MobiDB-lite"/>
    </source>
</evidence>
<name>A0A9W4XGR2_9PLEO</name>
<feature type="compositionally biased region" description="Basic and acidic residues" evidence="1">
    <location>
        <begin position="1"/>
        <end position="10"/>
    </location>
</feature>
<accession>A0A9W4XGR2</accession>
<sequence>MQCTSDHAHPLGECVQRNPSLSRSPNRIPSIPSLTETFGLDTEHASPNLSQDHSARSSNFHRNPR</sequence>
<reference evidence="2" key="1">
    <citation type="submission" date="2023-01" db="EMBL/GenBank/DDBJ databases">
        <authorList>
            <person name="Van Ghelder C."/>
            <person name="Rancurel C."/>
        </authorList>
    </citation>
    <scope>NUCLEOTIDE SEQUENCE</scope>
    <source>
        <strain evidence="2">CNCM I-4278</strain>
    </source>
</reference>
<feature type="compositionally biased region" description="Low complexity" evidence="1">
    <location>
        <begin position="18"/>
        <end position="34"/>
    </location>
</feature>
<evidence type="ECO:0000313" key="2">
    <source>
        <dbReference type="EMBL" id="CAI6330966.1"/>
    </source>
</evidence>
<evidence type="ECO:0000313" key="3">
    <source>
        <dbReference type="Proteomes" id="UP001152607"/>
    </source>
</evidence>
<gene>
    <name evidence="2" type="ORF">PDIGIT_LOCUS4350</name>
</gene>
<protein>
    <submittedName>
        <fullName evidence="2">Uncharacterized protein</fullName>
    </submittedName>
</protein>
<comment type="caution">
    <text evidence="2">The sequence shown here is derived from an EMBL/GenBank/DDBJ whole genome shotgun (WGS) entry which is preliminary data.</text>
</comment>
<feature type="compositionally biased region" description="Polar residues" evidence="1">
    <location>
        <begin position="45"/>
        <end position="65"/>
    </location>
</feature>
<proteinExistence type="predicted"/>
<organism evidence="2 3">
    <name type="scientific">Periconia digitata</name>
    <dbReference type="NCBI Taxonomy" id="1303443"/>
    <lineage>
        <taxon>Eukaryota</taxon>
        <taxon>Fungi</taxon>
        <taxon>Dikarya</taxon>
        <taxon>Ascomycota</taxon>
        <taxon>Pezizomycotina</taxon>
        <taxon>Dothideomycetes</taxon>
        <taxon>Pleosporomycetidae</taxon>
        <taxon>Pleosporales</taxon>
        <taxon>Massarineae</taxon>
        <taxon>Periconiaceae</taxon>
        <taxon>Periconia</taxon>
    </lineage>
</organism>
<dbReference type="EMBL" id="CAOQHR010000002">
    <property type="protein sequence ID" value="CAI6330966.1"/>
    <property type="molecule type" value="Genomic_DNA"/>
</dbReference>
<keyword evidence="3" id="KW-1185">Reference proteome</keyword>
<dbReference type="AlphaFoldDB" id="A0A9W4XGR2"/>
<dbReference type="Proteomes" id="UP001152607">
    <property type="component" value="Unassembled WGS sequence"/>
</dbReference>
<feature type="region of interest" description="Disordered" evidence="1">
    <location>
        <begin position="1"/>
        <end position="65"/>
    </location>
</feature>